<feature type="region of interest" description="Disordered" evidence="1">
    <location>
        <begin position="1"/>
        <end position="20"/>
    </location>
</feature>
<keyword evidence="4" id="KW-1185">Reference proteome</keyword>
<dbReference type="PANTHER" id="PTHR43032:SF4">
    <property type="entry name" value="OXIDOREDUCTASE MOLYBDOPTERIN-BINDING DOMAIN-CONTAINING PROTEIN"/>
    <property type="match status" value="1"/>
</dbReference>
<organism evidence="3 4">
    <name type="scientific">Acinetobacter junii</name>
    <dbReference type="NCBI Taxonomy" id="40215"/>
    <lineage>
        <taxon>Bacteria</taxon>
        <taxon>Pseudomonadati</taxon>
        <taxon>Pseudomonadota</taxon>
        <taxon>Gammaproteobacteria</taxon>
        <taxon>Moraxellales</taxon>
        <taxon>Moraxellaceae</taxon>
        <taxon>Acinetobacter</taxon>
    </lineage>
</organism>
<evidence type="ECO:0000313" key="4">
    <source>
        <dbReference type="Proteomes" id="UP001498501"/>
    </source>
</evidence>
<sequence length="239" mass="26777">MVTRGFTGRGSGDQSDRIPPGQHLVEDFPVLSAGPTPRVEPSDWKFTVKIGPKPVKTWNWGEFNTLPKTQVTKDIHCVTSWSKLDTVWEGVLIEDILADAELDRPTDFVLAHCYDNYSTNVPLTDLLSGKAMVALSYAGKPLSRDHGGPARLLVPHLYFWKSAKWVNALQFTTRDEAGFWELHGYHIYGDPWREQGVVCGRGRNPTLRLWPTIFSGKIDVFPGDRRSRLISSMTSVAPA</sequence>
<dbReference type="EMBL" id="JBBMLE010000019">
    <property type="protein sequence ID" value="MEK0252239.1"/>
    <property type="molecule type" value="Genomic_DNA"/>
</dbReference>
<dbReference type="PANTHER" id="PTHR43032">
    <property type="entry name" value="PROTEIN-METHIONINE-SULFOXIDE REDUCTASE"/>
    <property type="match status" value="1"/>
</dbReference>
<evidence type="ECO:0000259" key="2">
    <source>
        <dbReference type="Pfam" id="PF00174"/>
    </source>
</evidence>
<reference evidence="3 4" key="1">
    <citation type="submission" date="2024-03" db="EMBL/GenBank/DDBJ databases">
        <title>Cross-transmission of Acinetobacter junii carrying blaOXA-58 in a neonatal intensive care unit.</title>
        <authorList>
            <person name="Bour M."/>
            <person name="Potron A."/>
            <person name="Lecointe D."/>
        </authorList>
    </citation>
    <scope>NUCLEOTIDE SEQUENCE [LARGE SCALE GENOMIC DNA]</scope>
    <source>
        <strain evidence="3 4">21A3096 case 1</strain>
    </source>
</reference>
<evidence type="ECO:0000313" key="3">
    <source>
        <dbReference type="EMBL" id="MEK0252239.1"/>
    </source>
</evidence>
<dbReference type="InterPro" id="IPR036374">
    <property type="entry name" value="OxRdtase_Mopterin-bd_sf"/>
</dbReference>
<proteinExistence type="predicted"/>
<accession>A0ABU8ZHG3</accession>
<comment type="caution">
    <text evidence="3">The sequence shown here is derived from an EMBL/GenBank/DDBJ whole genome shotgun (WGS) entry which is preliminary data.</text>
</comment>
<name>A0ABU8ZHG3_ACIJU</name>
<dbReference type="SUPFAM" id="SSF56524">
    <property type="entry name" value="Oxidoreductase molybdopterin-binding domain"/>
    <property type="match status" value="1"/>
</dbReference>
<gene>
    <name evidence="3" type="ORF">WM018_06845</name>
</gene>
<dbReference type="Gene3D" id="3.90.420.10">
    <property type="entry name" value="Oxidoreductase, molybdopterin-binding domain"/>
    <property type="match status" value="1"/>
</dbReference>
<dbReference type="Proteomes" id="UP001498501">
    <property type="component" value="Unassembled WGS sequence"/>
</dbReference>
<evidence type="ECO:0000256" key="1">
    <source>
        <dbReference type="SAM" id="MobiDB-lite"/>
    </source>
</evidence>
<protein>
    <submittedName>
        <fullName evidence="3">Sulfite oxidase-like oxidoreductase</fullName>
    </submittedName>
</protein>
<feature type="domain" description="Oxidoreductase molybdopterin-binding" evidence="2">
    <location>
        <begin position="34"/>
        <end position="180"/>
    </location>
</feature>
<dbReference type="CDD" id="cd02109">
    <property type="entry name" value="arch_bact_SO_family_Moco"/>
    <property type="match status" value="1"/>
</dbReference>
<dbReference type="InterPro" id="IPR000572">
    <property type="entry name" value="OxRdtase_Mopterin-bd_dom"/>
</dbReference>
<dbReference type="Pfam" id="PF00174">
    <property type="entry name" value="Oxidored_molyb"/>
    <property type="match status" value="1"/>
</dbReference>